<reference evidence="6 7" key="1">
    <citation type="journal article" date="2001" name="J. Bacteriol.">
        <title>Genome sequence and comparative analysis of the solvent-producing bacterium Clostridium acetobutylicum.</title>
        <authorList>
            <person name="Nolling J."/>
            <person name="Breton G."/>
            <person name="Omelchenko M.V."/>
            <person name="Makarova K.S."/>
            <person name="Zeng Q."/>
            <person name="Gibson R."/>
            <person name="Lee H.M."/>
            <person name="Dubois J."/>
            <person name="Qiu D."/>
            <person name="Hitti J."/>
            <person name="Wolf Y.I."/>
            <person name="Tatusov R.L."/>
            <person name="Sabathe F."/>
            <person name="Doucette-Stamm L."/>
            <person name="Soucaille P."/>
            <person name="Daly M.J."/>
            <person name="Bennett G.N."/>
            <person name="Koonin E.V."/>
            <person name="Smith D.R."/>
        </authorList>
    </citation>
    <scope>NUCLEOTIDE SEQUENCE [LARGE SCALE GENOMIC DNA]</scope>
    <source>
        <strain evidence="7">ATCC 824 / DSM 792 / JCM 1419 / LMG 5710 / VKM B-1787</strain>
    </source>
</reference>
<evidence type="ECO:0000256" key="3">
    <source>
        <dbReference type="PROSITE-ProRule" id="PRU00284"/>
    </source>
</evidence>
<dbReference type="InterPro" id="IPR004089">
    <property type="entry name" value="MCPsignal_dom"/>
</dbReference>
<feature type="transmembrane region" description="Helical" evidence="4">
    <location>
        <begin position="145"/>
        <end position="164"/>
    </location>
</feature>
<keyword evidence="1 3" id="KW-0807">Transducer</keyword>
<dbReference type="PATRIC" id="fig|272562.8.peg.1021"/>
<dbReference type="AlphaFoldDB" id="Q97KV1"/>
<dbReference type="EMBL" id="AE001437">
    <property type="protein sequence ID" value="AAK78791.1"/>
    <property type="molecule type" value="Genomic_DNA"/>
</dbReference>
<accession>Q97KV1</accession>
<name>Q97KV1_CLOAB</name>
<dbReference type="PIR" id="D97000">
    <property type="entry name" value="D97000"/>
</dbReference>
<evidence type="ECO:0000256" key="4">
    <source>
        <dbReference type="SAM" id="Phobius"/>
    </source>
</evidence>
<feature type="transmembrane region" description="Helical" evidence="4">
    <location>
        <begin position="67"/>
        <end position="86"/>
    </location>
</feature>
<dbReference type="GO" id="GO:0016020">
    <property type="term" value="C:membrane"/>
    <property type="evidence" value="ECO:0007669"/>
    <property type="project" value="InterPro"/>
</dbReference>
<dbReference type="HOGENOM" id="CLU_000445_107_18_9"/>
<dbReference type="CDD" id="cd11386">
    <property type="entry name" value="MCP_signal"/>
    <property type="match status" value="1"/>
</dbReference>
<evidence type="ECO:0000256" key="1">
    <source>
        <dbReference type="ARBA" id="ARBA00023224"/>
    </source>
</evidence>
<protein>
    <submittedName>
        <fullName evidence="6">Methyl-accepting chemotaxis protein</fullName>
    </submittedName>
</protein>
<dbReference type="SMART" id="SM00283">
    <property type="entry name" value="MA"/>
    <property type="match status" value="1"/>
</dbReference>
<dbReference type="InterPro" id="IPR004090">
    <property type="entry name" value="Chemotax_Me-accpt_rcpt"/>
</dbReference>
<dbReference type="SUPFAM" id="SSF58104">
    <property type="entry name" value="Methyl-accepting chemotaxis protein (MCP) signaling domain"/>
    <property type="match status" value="1"/>
</dbReference>
<gene>
    <name evidence="6" type="ordered locus">CA_C0815</name>
</gene>
<feature type="transmembrane region" description="Helical" evidence="4">
    <location>
        <begin position="16"/>
        <end position="35"/>
    </location>
</feature>
<evidence type="ECO:0000313" key="7">
    <source>
        <dbReference type="Proteomes" id="UP000000814"/>
    </source>
</evidence>
<dbReference type="STRING" id="272562.CA_C0815"/>
<dbReference type="GO" id="GO:0006935">
    <property type="term" value="P:chemotaxis"/>
    <property type="evidence" value="ECO:0007669"/>
    <property type="project" value="InterPro"/>
</dbReference>
<dbReference type="Gene3D" id="1.10.287.950">
    <property type="entry name" value="Methyl-accepting chemotaxis protein"/>
    <property type="match status" value="1"/>
</dbReference>
<dbReference type="KEGG" id="cac:CA_C0815"/>
<evidence type="ECO:0000313" key="6">
    <source>
        <dbReference type="EMBL" id="AAK78791.1"/>
    </source>
</evidence>
<dbReference type="eggNOG" id="COG0840">
    <property type="taxonomic scope" value="Bacteria"/>
</dbReference>
<dbReference type="GeneID" id="44997326"/>
<dbReference type="OrthoDB" id="1892970at2"/>
<dbReference type="Proteomes" id="UP000000814">
    <property type="component" value="Chromosome"/>
</dbReference>
<evidence type="ECO:0000259" key="5">
    <source>
        <dbReference type="PROSITE" id="PS50111"/>
    </source>
</evidence>
<dbReference type="PRINTS" id="PR00260">
    <property type="entry name" value="CHEMTRNSDUCR"/>
</dbReference>
<keyword evidence="4" id="KW-0812">Transmembrane</keyword>
<dbReference type="PROSITE" id="PS50111">
    <property type="entry name" value="CHEMOTAXIS_TRANSDUC_2"/>
    <property type="match status" value="1"/>
</dbReference>
<dbReference type="RefSeq" id="WP_010964133.1">
    <property type="nucleotide sequence ID" value="NC_003030.1"/>
</dbReference>
<feature type="domain" description="Methyl-accepting transducer" evidence="5">
    <location>
        <begin position="212"/>
        <end position="469"/>
    </location>
</feature>
<dbReference type="GO" id="GO:0007165">
    <property type="term" value="P:signal transduction"/>
    <property type="evidence" value="ECO:0007669"/>
    <property type="project" value="UniProtKB-KW"/>
</dbReference>
<dbReference type="Pfam" id="PF00015">
    <property type="entry name" value="MCPsignal"/>
    <property type="match status" value="1"/>
</dbReference>
<feature type="transmembrane region" description="Helical" evidence="4">
    <location>
        <begin position="92"/>
        <end position="110"/>
    </location>
</feature>
<dbReference type="GO" id="GO:0004888">
    <property type="term" value="F:transmembrane signaling receptor activity"/>
    <property type="evidence" value="ECO:0007669"/>
    <property type="project" value="InterPro"/>
</dbReference>
<evidence type="ECO:0000256" key="2">
    <source>
        <dbReference type="ARBA" id="ARBA00029447"/>
    </source>
</evidence>
<feature type="transmembrane region" description="Helical" evidence="4">
    <location>
        <begin position="115"/>
        <end position="133"/>
    </location>
</feature>
<dbReference type="PANTHER" id="PTHR32089">
    <property type="entry name" value="METHYL-ACCEPTING CHEMOTAXIS PROTEIN MCPB"/>
    <property type="match status" value="1"/>
</dbReference>
<keyword evidence="4" id="KW-0472">Membrane</keyword>
<keyword evidence="4" id="KW-1133">Transmembrane helix</keyword>
<dbReference type="PANTHER" id="PTHR32089:SF112">
    <property type="entry name" value="LYSOZYME-LIKE PROTEIN-RELATED"/>
    <property type="match status" value="1"/>
</dbReference>
<sequence length="499" mass="55171">MVNSNLLNKTEKKMNSFLFTLSLSMPVIAFIFVKFFLNGTYYKDSIAFIGCPIALLVKLFEKPLNKYAKYLYISIIPFIGGIVIAYSNDGKFGAMTQAYFLMLLLAVAYYDRKVVLVESIVTIASNSIMGFIFKDSFLKLNSFPVWIFLLFEFVTAAIIAAVVADQTYKIFCNLETKESESNKLLDSQKRLTKSVRNIVNTLKNSSSFIYDSINNFNSSSQQISQSSQQIASGSINQNNEVEITFKTFNNLANSITNAEDKINTTIDSINNLKSNNNSGMASIDDLSDKFNENITSTTTVFNEVENLSQKSNSIRNIIQTINGIAEQTNLLALNAAIEAARAGESGKGFAVVAEEIRKLAEQSSSSTKEVSDILSEIINIVHTTQKTMKHNKEIMSESDNKLSTTVDCFKSILVSSDNIVDLINLLNEELKKIKKLKDISLDSMKKLSTLCEESAAATEEVSASTEEQAASIETIVNSMNEVNSTISDLSNLLSEGNNK</sequence>
<proteinExistence type="inferred from homology"/>
<keyword evidence="7" id="KW-1185">Reference proteome</keyword>
<organism evidence="6 7">
    <name type="scientific">Clostridium acetobutylicum (strain ATCC 824 / DSM 792 / JCM 1419 / IAM 19013 / LMG 5710 / NBRC 13948 / NRRL B-527 / VKM B-1787 / 2291 / W)</name>
    <dbReference type="NCBI Taxonomy" id="272562"/>
    <lineage>
        <taxon>Bacteria</taxon>
        <taxon>Bacillati</taxon>
        <taxon>Bacillota</taxon>
        <taxon>Clostridia</taxon>
        <taxon>Eubacteriales</taxon>
        <taxon>Clostridiaceae</taxon>
        <taxon>Clostridium</taxon>
    </lineage>
</organism>
<comment type="similarity">
    <text evidence="2">Belongs to the methyl-accepting chemotaxis (MCP) protein family.</text>
</comment>